<evidence type="ECO:0000256" key="8">
    <source>
        <dbReference type="SAM" id="Phobius"/>
    </source>
</evidence>
<dbReference type="GO" id="GO:1902647">
    <property type="term" value="P:negative regulation of 1-phosphatidyl-1D-myo-inositol 4,5-bisphosphate biosynthetic process"/>
    <property type="evidence" value="ECO:0007669"/>
    <property type="project" value="UniProtKB-ARBA"/>
</dbReference>
<accession>A0AAN6UU95</accession>
<feature type="compositionally biased region" description="Low complexity" evidence="7">
    <location>
        <begin position="166"/>
        <end position="176"/>
    </location>
</feature>
<feature type="compositionally biased region" description="Gly residues" evidence="7">
    <location>
        <begin position="255"/>
        <end position="267"/>
    </location>
</feature>
<dbReference type="GO" id="GO:0033149">
    <property type="term" value="F:FFAT motif binding"/>
    <property type="evidence" value="ECO:0007669"/>
    <property type="project" value="TreeGrafter"/>
</dbReference>
<dbReference type="PANTHER" id="PTHR10809">
    <property type="entry name" value="VESICLE-ASSOCIATED MEMBRANE PROTEIN-ASSOCIATED PROTEIN"/>
    <property type="match status" value="1"/>
</dbReference>
<feature type="compositionally biased region" description="Low complexity" evidence="7">
    <location>
        <begin position="268"/>
        <end position="283"/>
    </location>
</feature>
<comment type="similarity">
    <text evidence="2">Belongs to the VAMP-associated protein (VAP) (TC 9.B.17) family.</text>
</comment>
<dbReference type="InterPro" id="IPR016763">
    <property type="entry name" value="VAP"/>
</dbReference>
<feature type="transmembrane region" description="Helical" evidence="8">
    <location>
        <begin position="289"/>
        <end position="308"/>
    </location>
</feature>
<evidence type="ECO:0000256" key="6">
    <source>
        <dbReference type="SAM" id="Coils"/>
    </source>
</evidence>
<evidence type="ECO:0000256" key="1">
    <source>
        <dbReference type="ARBA" id="ARBA00004163"/>
    </source>
</evidence>
<feature type="region of interest" description="Disordered" evidence="7">
    <location>
        <begin position="241"/>
        <end position="283"/>
    </location>
</feature>
<dbReference type="SUPFAM" id="SSF49354">
    <property type="entry name" value="PapD-like"/>
    <property type="match status" value="1"/>
</dbReference>
<evidence type="ECO:0000313" key="11">
    <source>
        <dbReference type="Proteomes" id="UP001304895"/>
    </source>
</evidence>
<evidence type="ECO:0000256" key="3">
    <source>
        <dbReference type="ARBA" id="ARBA00022692"/>
    </source>
</evidence>
<dbReference type="Proteomes" id="UP001304895">
    <property type="component" value="Unassembled WGS sequence"/>
</dbReference>
<dbReference type="InterPro" id="IPR008962">
    <property type="entry name" value="PapD-like_sf"/>
</dbReference>
<evidence type="ECO:0000256" key="5">
    <source>
        <dbReference type="ARBA" id="ARBA00023136"/>
    </source>
</evidence>
<keyword evidence="4 8" id="KW-1133">Transmembrane helix</keyword>
<dbReference type="GO" id="GO:0160214">
    <property type="term" value="F:endoplasmic reticulum-plasma membrane adaptor activity"/>
    <property type="evidence" value="ECO:0007669"/>
    <property type="project" value="UniProtKB-ARBA"/>
</dbReference>
<comment type="caution">
    <text evidence="10">The sequence shown here is derived from an EMBL/GenBank/DDBJ whole genome shotgun (WGS) entry which is preliminary data.</text>
</comment>
<dbReference type="Gene3D" id="2.60.40.10">
    <property type="entry name" value="Immunoglobulins"/>
    <property type="match status" value="1"/>
</dbReference>
<reference evidence="10" key="1">
    <citation type="journal article" date="2023" name="Mol. Phylogenet. Evol.">
        <title>Genome-scale phylogeny and comparative genomics of the fungal order Sordariales.</title>
        <authorList>
            <person name="Hensen N."/>
            <person name="Bonometti L."/>
            <person name="Westerberg I."/>
            <person name="Brannstrom I.O."/>
            <person name="Guillou S."/>
            <person name="Cros-Aarteil S."/>
            <person name="Calhoun S."/>
            <person name="Haridas S."/>
            <person name="Kuo A."/>
            <person name="Mondo S."/>
            <person name="Pangilinan J."/>
            <person name="Riley R."/>
            <person name="LaButti K."/>
            <person name="Andreopoulos B."/>
            <person name="Lipzen A."/>
            <person name="Chen C."/>
            <person name="Yan M."/>
            <person name="Daum C."/>
            <person name="Ng V."/>
            <person name="Clum A."/>
            <person name="Steindorff A."/>
            <person name="Ohm R.A."/>
            <person name="Martin F."/>
            <person name="Silar P."/>
            <person name="Natvig D.O."/>
            <person name="Lalanne C."/>
            <person name="Gautier V."/>
            <person name="Ament-Velasquez S.L."/>
            <person name="Kruys A."/>
            <person name="Hutchinson M.I."/>
            <person name="Powell A.J."/>
            <person name="Barry K."/>
            <person name="Miller A.N."/>
            <person name="Grigoriev I.V."/>
            <person name="Debuchy R."/>
            <person name="Gladieux P."/>
            <person name="Hiltunen Thoren M."/>
            <person name="Johannesson H."/>
        </authorList>
    </citation>
    <scope>NUCLEOTIDE SEQUENCE</scope>
    <source>
        <strain evidence="10">CBS 123565</strain>
    </source>
</reference>
<dbReference type="FunFam" id="2.60.40.10:FF:000813">
    <property type="entry name" value="Vesicle-associated protein 1-1"/>
    <property type="match status" value="1"/>
</dbReference>
<dbReference type="GO" id="GO:0035091">
    <property type="term" value="F:phosphatidylinositol binding"/>
    <property type="evidence" value="ECO:0007669"/>
    <property type="project" value="UniProtKB-ARBA"/>
</dbReference>
<organism evidence="10 11">
    <name type="scientific">Trichocladium antarcticum</name>
    <dbReference type="NCBI Taxonomy" id="1450529"/>
    <lineage>
        <taxon>Eukaryota</taxon>
        <taxon>Fungi</taxon>
        <taxon>Dikarya</taxon>
        <taxon>Ascomycota</taxon>
        <taxon>Pezizomycotina</taxon>
        <taxon>Sordariomycetes</taxon>
        <taxon>Sordariomycetidae</taxon>
        <taxon>Sordariales</taxon>
        <taxon>Chaetomiaceae</taxon>
        <taxon>Trichocladium</taxon>
    </lineage>
</organism>
<feature type="coiled-coil region" evidence="6">
    <location>
        <begin position="213"/>
        <end position="240"/>
    </location>
</feature>
<dbReference type="GO" id="GO:0005886">
    <property type="term" value="C:plasma membrane"/>
    <property type="evidence" value="ECO:0007669"/>
    <property type="project" value="TreeGrafter"/>
</dbReference>
<proteinExistence type="inferred from homology"/>
<feature type="region of interest" description="Disordered" evidence="7">
    <location>
        <begin position="132"/>
        <end position="202"/>
    </location>
</feature>
<dbReference type="GO" id="GO:0051685">
    <property type="term" value="P:maintenance of ER location"/>
    <property type="evidence" value="ECO:0007669"/>
    <property type="project" value="UniProtKB-ARBA"/>
</dbReference>
<gene>
    <name evidence="10" type="ORF">BT67DRAFT_413799</name>
</gene>
<reference evidence="10" key="2">
    <citation type="submission" date="2023-05" db="EMBL/GenBank/DDBJ databases">
        <authorList>
            <consortium name="Lawrence Berkeley National Laboratory"/>
            <person name="Steindorff A."/>
            <person name="Hensen N."/>
            <person name="Bonometti L."/>
            <person name="Westerberg I."/>
            <person name="Brannstrom I.O."/>
            <person name="Guillou S."/>
            <person name="Cros-Aarteil S."/>
            <person name="Calhoun S."/>
            <person name="Haridas S."/>
            <person name="Kuo A."/>
            <person name="Mondo S."/>
            <person name="Pangilinan J."/>
            <person name="Riley R."/>
            <person name="Labutti K."/>
            <person name="Andreopoulos B."/>
            <person name="Lipzen A."/>
            <person name="Chen C."/>
            <person name="Yanf M."/>
            <person name="Daum C."/>
            <person name="Ng V."/>
            <person name="Clum A."/>
            <person name="Ohm R."/>
            <person name="Martin F."/>
            <person name="Silar P."/>
            <person name="Natvig D."/>
            <person name="Lalanne C."/>
            <person name="Gautier V."/>
            <person name="Ament-Velasquez S.L."/>
            <person name="Kruys A."/>
            <person name="Hutchinson M.I."/>
            <person name="Powell A.J."/>
            <person name="Barry K."/>
            <person name="Miller A.N."/>
            <person name="Grigoriev I.V."/>
            <person name="Debuchy R."/>
            <person name="Gladieux P."/>
            <person name="Thoren M.H."/>
            <person name="Johannesson H."/>
        </authorList>
    </citation>
    <scope>NUCLEOTIDE SEQUENCE</scope>
    <source>
        <strain evidence="10">CBS 123565</strain>
    </source>
</reference>
<dbReference type="PROSITE" id="PS50202">
    <property type="entry name" value="MSP"/>
    <property type="match status" value="1"/>
</dbReference>
<dbReference type="InterPro" id="IPR000535">
    <property type="entry name" value="MSP_dom"/>
</dbReference>
<dbReference type="EMBL" id="MU853401">
    <property type="protein sequence ID" value="KAK4138926.1"/>
    <property type="molecule type" value="Genomic_DNA"/>
</dbReference>
<keyword evidence="5 8" id="KW-0472">Membrane</keyword>
<feature type="domain" description="MSP" evidence="9">
    <location>
        <begin position="2"/>
        <end position="122"/>
    </location>
</feature>
<evidence type="ECO:0000256" key="2">
    <source>
        <dbReference type="ARBA" id="ARBA00008932"/>
    </source>
</evidence>
<dbReference type="GO" id="GO:0090158">
    <property type="term" value="P:endoplasmic reticulum membrane organization"/>
    <property type="evidence" value="ECO:0007669"/>
    <property type="project" value="TreeGrafter"/>
</dbReference>
<dbReference type="PIRSF" id="PIRSF019693">
    <property type="entry name" value="VAMP-associated"/>
    <property type="match status" value="1"/>
</dbReference>
<dbReference type="GO" id="GO:0160219">
    <property type="term" value="C:cortical endoplasmic reticulum membrane"/>
    <property type="evidence" value="ECO:0007669"/>
    <property type="project" value="UniProtKB-ARBA"/>
</dbReference>
<comment type="subcellular location">
    <subcellularLocation>
        <location evidence="1">Endoplasmic reticulum membrane</location>
        <topology evidence="1">Single-pass type IV membrane protein</topology>
    </subcellularLocation>
</comment>
<name>A0AAN6UU95_9PEZI</name>
<keyword evidence="3 8" id="KW-0812">Transmembrane</keyword>
<keyword evidence="11" id="KW-1185">Reference proteome</keyword>
<dbReference type="GO" id="GO:0061709">
    <property type="term" value="P:reticulophagy"/>
    <property type="evidence" value="ECO:0007669"/>
    <property type="project" value="UniProtKB-ARBA"/>
</dbReference>
<sequence length="309" mass="32812">MSVEIDPAELGFRRPFTVEVAQVLKIRNTNNAPVAFKVKTTAPKQYCVRPNSGRIEPGHEVEVSVLLQAMKPEPAPDAKCRDKFLVQSATITGDLEFSSVAQIWDAVERSSVQERKIRVTWLAPLEDSNRLQPVATPSRRPISNGFDKTPDTGATPSYSSPKEDNNTTTTTFDDTTPPSEPADDTQSQSQTQTQTQATAVSAVPVATAASTVKAAAAEAYDDLKGQLARAEATIASLKNDVGSGLRQRKAAAGAGEAGTGTGTGTGTGAKQPALTPQLQQQQPRGTEGVPVQIVAVLCLVSFLLAYVFF</sequence>
<dbReference type="Pfam" id="PF00635">
    <property type="entry name" value="Motile_Sperm"/>
    <property type="match status" value="1"/>
</dbReference>
<dbReference type="AlphaFoldDB" id="A0AAN6UU95"/>
<dbReference type="GO" id="GO:0061817">
    <property type="term" value="P:endoplasmic reticulum-plasma membrane tethering"/>
    <property type="evidence" value="ECO:0007669"/>
    <property type="project" value="UniProtKB-ARBA"/>
</dbReference>
<evidence type="ECO:0000256" key="7">
    <source>
        <dbReference type="SAM" id="MobiDB-lite"/>
    </source>
</evidence>
<protein>
    <submittedName>
        <fullName evidence="10">VAMP-associated protein</fullName>
    </submittedName>
</protein>
<dbReference type="GO" id="GO:0140506">
    <property type="term" value="F:endoplasmic reticulum-autophagosome adaptor activity"/>
    <property type="evidence" value="ECO:0007669"/>
    <property type="project" value="UniProtKB-ARBA"/>
</dbReference>
<keyword evidence="6" id="KW-0175">Coiled coil</keyword>
<evidence type="ECO:0000256" key="4">
    <source>
        <dbReference type="ARBA" id="ARBA00022989"/>
    </source>
</evidence>
<dbReference type="GO" id="GO:0007009">
    <property type="term" value="P:plasma membrane organization"/>
    <property type="evidence" value="ECO:0007669"/>
    <property type="project" value="UniProtKB-ARBA"/>
</dbReference>
<feature type="compositionally biased region" description="Low complexity" evidence="7">
    <location>
        <begin position="185"/>
        <end position="202"/>
    </location>
</feature>
<dbReference type="PANTHER" id="PTHR10809:SF6">
    <property type="entry name" value="AT11025P-RELATED"/>
    <property type="match status" value="1"/>
</dbReference>
<dbReference type="GO" id="GO:0001786">
    <property type="term" value="F:phosphatidylserine binding"/>
    <property type="evidence" value="ECO:0007669"/>
    <property type="project" value="UniProtKB-ARBA"/>
</dbReference>
<evidence type="ECO:0000259" key="9">
    <source>
        <dbReference type="PROSITE" id="PS50202"/>
    </source>
</evidence>
<evidence type="ECO:0000313" key="10">
    <source>
        <dbReference type="EMBL" id="KAK4138926.1"/>
    </source>
</evidence>
<dbReference type="InterPro" id="IPR013783">
    <property type="entry name" value="Ig-like_fold"/>
</dbReference>